<comment type="similarity">
    <text evidence="1">Belongs to the proline racemase family.</text>
</comment>
<protein>
    <submittedName>
        <fullName evidence="2">Proline racemase</fullName>
    </submittedName>
</protein>
<dbReference type="Gene3D" id="3.10.310.10">
    <property type="entry name" value="Diaminopimelate Epimerase, Chain A, domain 1"/>
    <property type="match status" value="2"/>
</dbReference>
<accession>A0A3N5B3F3</accession>
<gene>
    <name evidence="2" type="ORF">EDC24_2176</name>
</gene>
<dbReference type="GO" id="GO:0047580">
    <property type="term" value="F:4-hydroxyproline epimerase activity"/>
    <property type="evidence" value="ECO:0007669"/>
    <property type="project" value="TreeGrafter"/>
</dbReference>
<dbReference type="InterPro" id="IPR008794">
    <property type="entry name" value="Pro_racemase_fam"/>
</dbReference>
<dbReference type="Pfam" id="PF05544">
    <property type="entry name" value="Pro_racemase"/>
    <property type="match status" value="1"/>
</dbReference>
<dbReference type="EMBL" id="RKRF01000010">
    <property type="protein sequence ID" value="RPF52186.1"/>
    <property type="molecule type" value="Genomic_DNA"/>
</dbReference>
<dbReference type="FunFam" id="3.10.310.10:FF:000005">
    <property type="entry name" value="Proline racemase"/>
    <property type="match status" value="1"/>
</dbReference>
<evidence type="ECO:0000256" key="1">
    <source>
        <dbReference type="ARBA" id="ARBA00007529"/>
    </source>
</evidence>
<dbReference type="SFLD" id="SFLDS00028">
    <property type="entry name" value="Proline_Racemase"/>
    <property type="match status" value="1"/>
</dbReference>
<dbReference type="Proteomes" id="UP000276443">
    <property type="component" value="Unassembled WGS sequence"/>
</dbReference>
<dbReference type="OrthoDB" id="181267at2"/>
<reference evidence="2 3" key="1">
    <citation type="submission" date="2018-11" db="EMBL/GenBank/DDBJ databases">
        <title>Genomic Encyclopedia of Type Strains, Phase IV (KMG-IV): sequencing the most valuable type-strain genomes for metagenomic binning, comparative biology and taxonomic classification.</title>
        <authorList>
            <person name="Goeker M."/>
        </authorList>
    </citation>
    <scope>NUCLEOTIDE SEQUENCE [LARGE SCALE GENOMIC DNA]</scope>
    <source>
        <strain evidence="2 3">DSM 18090</strain>
    </source>
</reference>
<dbReference type="AlphaFoldDB" id="A0A3N5B3F3"/>
<dbReference type="PIRSF" id="PIRSF029792">
    <property type="entry name" value="Pro_racemase"/>
    <property type="match status" value="1"/>
</dbReference>
<evidence type="ECO:0000313" key="2">
    <source>
        <dbReference type="EMBL" id="RPF52186.1"/>
    </source>
</evidence>
<proteinExistence type="inferred from homology"/>
<dbReference type="SUPFAM" id="SSF54506">
    <property type="entry name" value="Diaminopimelate epimerase-like"/>
    <property type="match status" value="1"/>
</dbReference>
<evidence type="ECO:0000313" key="3">
    <source>
        <dbReference type="Proteomes" id="UP000276443"/>
    </source>
</evidence>
<sequence>MNFNKLFTTIDTHTGGNPTRTVIHGMPPVQGKTMSEKMLYIKENMDWVRKFLMNEPRGHDVMSGAILLDPCHPEADIGVVYIETGGYLPMCGHDTIGCCTALIEAGVVDVKEPFTHMKLDTPAGLVDVKVKVIEGKAKEVSFSNVPSFLLKTIETNVEGIGDITCEVAYGGNFYGIIEADQLNLELETHNATQIIDTAIQIRNHINQNYEVIHPEHPFINGLTHIEFSTKPKHPEATLKNTVVVPPGGIDRSPCGTGTSAKLATLYEKGLVGEDEDFIHESIVGSLFKAKVEEETVLSGYKAVTSEITGSAWVMGFHKFFYQESDPLKEGFLLIPPMDGH</sequence>
<dbReference type="PANTHER" id="PTHR33442">
    <property type="entry name" value="TRANS-3-HYDROXY-L-PROLINE DEHYDRATASE"/>
    <property type="match status" value="1"/>
</dbReference>
<organism evidence="2 3">
    <name type="scientific">Aquisalibacillus elongatus</name>
    <dbReference type="NCBI Taxonomy" id="485577"/>
    <lineage>
        <taxon>Bacteria</taxon>
        <taxon>Bacillati</taxon>
        <taxon>Bacillota</taxon>
        <taxon>Bacilli</taxon>
        <taxon>Bacillales</taxon>
        <taxon>Bacillaceae</taxon>
        <taxon>Aquisalibacillus</taxon>
    </lineage>
</organism>
<dbReference type="RefSeq" id="WP_124222392.1">
    <property type="nucleotide sequence ID" value="NZ_RKRF01000010.1"/>
</dbReference>
<keyword evidence="3" id="KW-1185">Reference proteome</keyword>
<comment type="caution">
    <text evidence="2">The sequence shown here is derived from an EMBL/GenBank/DDBJ whole genome shotgun (WGS) entry which is preliminary data.</text>
</comment>
<name>A0A3N5B3F3_9BACI</name>
<dbReference type="PANTHER" id="PTHR33442:SF5">
    <property type="entry name" value="BIFUNCTIONAL TRANS-3-HYDROXY-L-PROLINE DEHYDRATASE_2-EPIMERASE"/>
    <property type="match status" value="1"/>
</dbReference>